<sequence length="560" mass="65079">MESSSENSVERELQQMQLEERQLHFNCMARFNELKTHLEFLHNTNSLPRRVYEIASQTFLKEETPFKKFFDSKEVNALDFTIKAGKSISKIIRDTNQKLIDKINFEQQYKCNNLVEEQNDNLVSSYFDSEEQNMQQLQPQGGSKKKMSIKWFRVLQGNNSFLLREDFISLNSIDEGAFERAFLQIFGKELSTVKRIFSHNMDNLEEQLTKEKLHDNDSKTALTKLMTPFQKFFYPDQTVFSSLVQALEASLVVTESSGTLFSNSMIIFSSLKNDNNNSDKESSNSERNDEDADIGPSYDSDTVYEEPHLSNDTFKNVFAYGKQCHEQPESIPDIYEIMSDNVLFSSLINNLKFDVEKCSKVNHEAQQANALLTNELERYKEKEKQFANDMAIESEYYKKIKILNDEISYLKSQAWEKDKTFAKENEKYNQYVQPLLKRKTELEKKNQEFLKRINDLDNKLQKAGQTNQTLQMLLPKEDNANMGKQGLGFESQNDDVNPSMLIKAKELAPCLYNISKMGKDELSDHKTSSKEELKCEAKKRLKVKQRKSTLSYHGFVYAET</sequence>
<reference evidence="3" key="1">
    <citation type="journal article" date="2019" name="Sci. Rep.">
        <title>Draft genome of Tanacetum cinerariifolium, the natural source of mosquito coil.</title>
        <authorList>
            <person name="Yamashiro T."/>
            <person name="Shiraishi A."/>
            <person name="Satake H."/>
            <person name="Nakayama K."/>
        </authorList>
    </citation>
    <scope>NUCLEOTIDE SEQUENCE</scope>
</reference>
<dbReference type="EMBL" id="BKCJ010002914">
    <property type="protein sequence ID" value="GEU51756.1"/>
    <property type="molecule type" value="Genomic_DNA"/>
</dbReference>
<keyword evidence="3" id="KW-0695">RNA-directed DNA polymerase</keyword>
<dbReference type="AlphaFoldDB" id="A0A6L2KR29"/>
<name>A0A6L2KR29_TANCI</name>
<keyword evidence="1" id="KW-0175">Coiled coil</keyword>
<accession>A0A6L2KR29</accession>
<feature type="compositionally biased region" description="Basic and acidic residues" evidence="2">
    <location>
        <begin position="277"/>
        <end position="287"/>
    </location>
</feature>
<organism evidence="3">
    <name type="scientific">Tanacetum cinerariifolium</name>
    <name type="common">Dalmatian daisy</name>
    <name type="synonym">Chrysanthemum cinerariifolium</name>
    <dbReference type="NCBI Taxonomy" id="118510"/>
    <lineage>
        <taxon>Eukaryota</taxon>
        <taxon>Viridiplantae</taxon>
        <taxon>Streptophyta</taxon>
        <taxon>Embryophyta</taxon>
        <taxon>Tracheophyta</taxon>
        <taxon>Spermatophyta</taxon>
        <taxon>Magnoliopsida</taxon>
        <taxon>eudicotyledons</taxon>
        <taxon>Gunneridae</taxon>
        <taxon>Pentapetalae</taxon>
        <taxon>asterids</taxon>
        <taxon>campanulids</taxon>
        <taxon>Asterales</taxon>
        <taxon>Asteraceae</taxon>
        <taxon>Asteroideae</taxon>
        <taxon>Anthemideae</taxon>
        <taxon>Anthemidinae</taxon>
        <taxon>Tanacetum</taxon>
    </lineage>
</organism>
<comment type="caution">
    <text evidence="3">The sequence shown here is derived from an EMBL/GenBank/DDBJ whole genome shotgun (WGS) entry which is preliminary data.</text>
</comment>
<proteinExistence type="predicted"/>
<keyword evidence="3" id="KW-0808">Transferase</keyword>
<gene>
    <name evidence="3" type="ORF">Tci_023734</name>
</gene>
<evidence type="ECO:0000313" key="3">
    <source>
        <dbReference type="EMBL" id="GEU51756.1"/>
    </source>
</evidence>
<evidence type="ECO:0000256" key="2">
    <source>
        <dbReference type="SAM" id="MobiDB-lite"/>
    </source>
</evidence>
<feature type="coiled-coil region" evidence="1">
    <location>
        <begin position="362"/>
        <end position="389"/>
    </location>
</feature>
<keyword evidence="3" id="KW-0548">Nucleotidyltransferase</keyword>
<evidence type="ECO:0000256" key="1">
    <source>
        <dbReference type="SAM" id="Coils"/>
    </source>
</evidence>
<dbReference type="GO" id="GO:0003964">
    <property type="term" value="F:RNA-directed DNA polymerase activity"/>
    <property type="evidence" value="ECO:0007669"/>
    <property type="project" value="UniProtKB-KW"/>
</dbReference>
<protein>
    <submittedName>
        <fullName evidence="3">Reverse transcriptase zinc-binding domain-containing protein</fullName>
    </submittedName>
</protein>
<feature type="coiled-coil region" evidence="1">
    <location>
        <begin position="439"/>
        <end position="473"/>
    </location>
</feature>
<feature type="region of interest" description="Disordered" evidence="2">
    <location>
        <begin position="273"/>
        <end position="301"/>
    </location>
</feature>